<evidence type="ECO:0000313" key="11">
    <source>
        <dbReference type="Proteomes" id="UP000231279"/>
    </source>
</evidence>
<evidence type="ECO:0000256" key="4">
    <source>
        <dbReference type="ARBA" id="ARBA00022970"/>
    </source>
</evidence>
<evidence type="ECO:0000259" key="9">
    <source>
        <dbReference type="Pfam" id="PF01490"/>
    </source>
</evidence>
<evidence type="ECO:0000256" key="1">
    <source>
        <dbReference type="ARBA" id="ARBA00004370"/>
    </source>
</evidence>
<evidence type="ECO:0000256" key="3">
    <source>
        <dbReference type="ARBA" id="ARBA00022692"/>
    </source>
</evidence>
<comment type="subcellular location">
    <subcellularLocation>
        <location evidence="1">Membrane</location>
    </subcellularLocation>
</comment>
<dbReference type="Proteomes" id="UP000231279">
    <property type="component" value="Unassembled WGS sequence"/>
</dbReference>
<organism evidence="10 11">
    <name type="scientific">Handroanthus impetiginosus</name>
    <dbReference type="NCBI Taxonomy" id="429701"/>
    <lineage>
        <taxon>Eukaryota</taxon>
        <taxon>Viridiplantae</taxon>
        <taxon>Streptophyta</taxon>
        <taxon>Embryophyta</taxon>
        <taxon>Tracheophyta</taxon>
        <taxon>Spermatophyta</taxon>
        <taxon>Magnoliopsida</taxon>
        <taxon>eudicotyledons</taxon>
        <taxon>Gunneridae</taxon>
        <taxon>Pentapetalae</taxon>
        <taxon>asterids</taxon>
        <taxon>lamiids</taxon>
        <taxon>Lamiales</taxon>
        <taxon>Bignoniaceae</taxon>
        <taxon>Crescentiina</taxon>
        <taxon>Tabebuia alliance</taxon>
        <taxon>Handroanthus</taxon>
    </lineage>
</organism>
<sequence>MAEMLNVGVESTLGGSSRVTPVLDEVNIDVWESSLSLEVQDSGGTATDGGEEFSGERNPQDAWLPITESRKGNSLSAAFHLLCSGIGIQALLLPIGFVSLGWFWGILLLSVAFSWQLYTIWLLVDLHESSPPTGIRYSRFLHLSIVAFGEKLGKLLAIFPTLYLSGGTCVLYIITGGSTVQLFYQAIFEPNSMPLTGAECFLIFIFLAIFIAQFFPNLNSLASISLIGSLTALAYCSLLWVLSVSKGRPHDLAGESRLNGNDDDDDGGIRNVLNSIGIIALAFRGHNLVLEIQVCD</sequence>
<feature type="transmembrane region" description="Helical" evidence="8">
    <location>
        <begin position="221"/>
        <end position="242"/>
    </location>
</feature>
<evidence type="ECO:0000256" key="8">
    <source>
        <dbReference type="SAM" id="Phobius"/>
    </source>
</evidence>
<proteinExistence type="predicted"/>
<evidence type="ECO:0000256" key="5">
    <source>
        <dbReference type="ARBA" id="ARBA00022989"/>
    </source>
</evidence>
<comment type="caution">
    <text evidence="10">The sequence shown here is derived from an EMBL/GenBank/DDBJ whole genome shotgun (WGS) entry which is preliminary data.</text>
</comment>
<evidence type="ECO:0000256" key="7">
    <source>
        <dbReference type="SAM" id="MobiDB-lite"/>
    </source>
</evidence>
<accession>A0A2G9I7I1</accession>
<dbReference type="GO" id="GO:0006865">
    <property type="term" value="P:amino acid transport"/>
    <property type="evidence" value="ECO:0007669"/>
    <property type="project" value="UniProtKB-KW"/>
</dbReference>
<evidence type="ECO:0000256" key="2">
    <source>
        <dbReference type="ARBA" id="ARBA00022448"/>
    </source>
</evidence>
<dbReference type="STRING" id="429701.A0A2G9I7I1"/>
<keyword evidence="2" id="KW-0813">Transport</keyword>
<dbReference type="GO" id="GO:0016020">
    <property type="term" value="C:membrane"/>
    <property type="evidence" value="ECO:0007669"/>
    <property type="project" value="UniProtKB-SubCell"/>
</dbReference>
<dbReference type="InterPro" id="IPR013057">
    <property type="entry name" value="AA_transpt_TM"/>
</dbReference>
<protein>
    <recommendedName>
        <fullName evidence="9">Amino acid transporter transmembrane domain-containing protein</fullName>
    </recommendedName>
</protein>
<keyword evidence="3 8" id="KW-0812">Transmembrane</keyword>
<keyword evidence="6 8" id="KW-0472">Membrane</keyword>
<feature type="transmembrane region" description="Helical" evidence="8">
    <location>
        <begin position="195"/>
        <end position="215"/>
    </location>
</feature>
<dbReference type="Pfam" id="PF01490">
    <property type="entry name" value="Aa_trans"/>
    <property type="match status" value="1"/>
</dbReference>
<dbReference type="AlphaFoldDB" id="A0A2G9I7I1"/>
<name>A0A2G9I7I1_9LAMI</name>
<feature type="transmembrane region" description="Helical" evidence="8">
    <location>
        <begin position="102"/>
        <end position="124"/>
    </location>
</feature>
<feature type="region of interest" description="Disordered" evidence="7">
    <location>
        <begin position="40"/>
        <end position="59"/>
    </location>
</feature>
<evidence type="ECO:0000313" key="10">
    <source>
        <dbReference type="EMBL" id="PIN25725.1"/>
    </source>
</evidence>
<evidence type="ECO:0000256" key="6">
    <source>
        <dbReference type="ARBA" id="ARBA00023136"/>
    </source>
</evidence>
<reference evidence="11" key="1">
    <citation type="journal article" date="2018" name="Gigascience">
        <title>Genome assembly of the Pink Ipe (Handroanthus impetiginosus, Bignoniaceae), a highly valued, ecologically keystone Neotropical timber forest tree.</title>
        <authorList>
            <person name="Silva-Junior O.B."/>
            <person name="Grattapaglia D."/>
            <person name="Novaes E."/>
            <person name="Collevatti R.G."/>
        </authorList>
    </citation>
    <scope>NUCLEOTIDE SEQUENCE [LARGE SCALE GENOMIC DNA]</scope>
    <source>
        <strain evidence="11">cv. UFG-1</strain>
    </source>
</reference>
<dbReference type="EMBL" id="NKXS01000186">
    <property type="protein sequence ID" value="PIN25725.1"/>
    <property type="molecule type" value="Genomic_DNA"/>
</dbReference>
<keyword evidence="4" id="KW-0029">Amino-acid transport</keyword>
<feature type="domain" description="Amino acid transporter transmembrane" evidence="9">
    <location>
        <begin position="71"/>
        <end position="293"/>
    </location>
</feature>
<dbReference type="PANTHER" id="PTHR48017">
    <property type="entry name" value="OS05G0424000 PROTEIN-RELATED"/>
    <property type="match status" value="1"/>
</dbReference>
<gene>
    <name evidence="10" type="ORF">CDL12_01519</name>
</gene>
<feature type="transmembrane region" description="Helical" evidence="8">
    <location>
        <begin position="77"/>
        <end position="96"/>
    </location>
</feature>
<dbReference type="OrthoDB" id="40134at2759"/>
<keyword evidence="11" id="KW-1185">Reference proteome</keyword>
<keyword evidence="5 8" id="KW-1133">Transmembrane helix</keyword>